<dbReference type="PROSITE" id="PS51217">
    <property type="entry name" value="UVRD_HELICASE_CTER"/>
    <property type="match status" value="1"/>
</dbReference>
<evidence type="ECO:0000256" key="11">
    <source>
        <dbReference type="ARBA" id="ARBA00023204"/>
    </source>
</evidence>
<dbReference type="InterPro" id="IPR000212">
    <property type="entry name" value="DNA_helicase_UvrD/REP"/>
</dbReference>
<dbReference type="RefSeq" id="WP_253242775.1">
    <property type="nucleotide sequence ID" value="NZ_JAMYJR010000050.1"/>
</dbReference>
<keyword evidence="11 15" id="KW-0234">DNA repair</keyword>
<comment type="similarity">
    <text evidence="15">Belongs to the helicase family. UvrD subfamily.</text>
</comment>
<comment type="catalytic activity">
    <reaction evidence="14 15">
        <text>ATP + H2O = ADP + phosphate + H(+)</text>
        <dbReference type="Rhea" id="RHEA:13065"/>
        <dbReference type="ChEBI" id="CHEBI:15377"/>
        <dbReference type="ChEBI" id="CHEBI:15378"/>
        <dbReference type="ChEBI" id="CHEBI:30616"/>
        <dbReference type="ChEBI" id="CHEBI:43474"/>
        <dbReference type="ChEBI" id="CHEBI:456216"/>
        <dbReference type="EC" id="5.6.2.4"/>
    </reaction>
</comment>
<dbReference type="InterPro" id="IPR027417">
    <property type="entry name" value="P-loop_NTPase"/>
</dbReference>
<keyword evidence="1 15" id="KW-0540">Nuclease</keyword>
<dbReference type="Gene3D" id="1.10.486.10">
    <property type="entry name" value="PCRA, domain 4"/>
    <property type="match status" value="1"/>
</dbReference>
<keyword evidence="4 15" id="KW-0227">DNA damage</keyword>
<keyword evidence="10 15" id="KW-0238">DNA-binding</keyword>
<name>A0ABT1E170_9ACTN</name>
<dbReference type="PROSITE" id="PS51198">
    <property type="entry name" value="UVRD_HELICASE_ATP_BIND"/>
    <property type="match status" value="1"/>
</dbReference>
<evidence type="ECO:0000313" key="21">
    <source>
        <dbReference type="Proteomes" id="UP001523369"/>
    </source>
</evidence>
<feature type="active site" description="For nuclease activity" evidence="15">
    <location>
        <position position="972"/>
    </location>
</feature>
<evidence type="ECO:0000256" key="3">
    <source>
        <dbReference type="ARBA" id="ARBA00022741"/>
    </source>
</evidence>
<keyword evidence="7 15" id="KW-0269">Exonuclease</keyword>
<evidence type="ECO:0000256" key="17">
    <source>
        <dbReference type="SAM" id="MobiDB-lite"/>
    </source>
</evidence>
<keyword evidence="2 15" id="KW-0479">Metal-binding</keyword>
<feature type="binding site" evidence="15">
    <location>
        <position position="834"/>
    </location>
    <ligand>
        <name>Mg(2+)</name>
        <dbReference type="ChEBI" id="CHEBI:18420"/>
    </ligand>
</feature>
<keyword evidence="6 15" id="KW-0347">Helicase</keyword>
<feature type="region of interest" description="DNA-binding and helicase activity, interacts with RecC" evidence="15">
    <location>
        <begin position="1"/>
        <end position="734"/>
    </location>
</feature>
<dbReference type="InterPro" id="IPR014017">
    <property type="entry name" value="DNA_helicase_UvrD-like_C"/>
</dbReference>
<dbReference type="InterPro" id="IPR014016">
    <property type="entry name" value="UvrD-like_ATP-bd"/>
</dbReference>
<sequence length="1080" mass="116274">MTVAAFDVRGPLPAGTTVLEASAGTGKTFTIAALAARYVAEGRAELRELLLVTFSRAATAELRQRVRERLVSAERGLADPPGARESADGVLALLADAPDDEIARRRRRLATAVADFDAATIATTHQFCRQVLAGLGIAADSDPDGVFVEDLDDLITEVVDDLYVRKYAVPGASPPHFTHAVALEIARKAVGDSQARLEPAGAPAGEVADVRYRFASAVRLEVQRRKRERRLYCFDDMLTGLDGALTDAVRGEAACRRLRERYAVVLVDEFQDTDPVQWNIVRTAFHRHRTLVLIGDPKQAIYAFRGADVASYLAASGTAPAHATLGTNWRSDRGVLSAFETLFGRAALGDSRITVRPVAAAHPGARLPGPPFRLRVLGRNGFALNTYGLIAAAEARQAVTDDLAAQITTLLARGTAPPGDLAVLVRTHRHAAQVQLALSAVGVPAVLTGTTSVFGTAAARDWLALLEGLEQPHRGPRVAAAALTGLIGWPARRLAEATETELDELGTTLRHWARLVTTRGVAALLEAVTATGMPARLLARRNGERHLTDLRHVGMALHAAAVEGSLGLTAVTEWLRRRIEDAPHDASTERSRRLESDADAVQIVTVHSSKGLEYPVVFLPFGWDRPQGKPDLLQLHDDAGARVLDVGGPSGPRFRDSRRRHNDEQDGEDLRLTYVALTRAACQVVAWWAPTLNTGSSALHRFLFGRPGEGQSPDHEYAVPDDDTVRAQLAGLASAHFAVEPVAGHGPASWTAPATEPPALAAARFSRRLDLGWRRTSYSRLTADQHDEPGVHSETGPENDEPDLPPTPTADKHGDLVSPMGDLPTGAAFGTLLHTLLEGTEHTEAGLTSKAAELLGPSSGELVTALLPALHTPLGPLAGQRRLTDFGRADRLDELEFELPLHGGDRPRTAAHLTLRTVGDGLARHLEPGHPLARYADDLRAPGLGDQPLRGYLTGSIDAVLRLPGPRYLVVDYKSNWLGSYGGVLTAHDYRPEALDRAMIAAHYPLQALLYTTALHRYLRWRQPGYDPAQHLGGVLYLFLRGMCGPLTPVADGVPYGVYSWQPPPALITELSDRLDGGTP</sequence>
<evidence type="ECO:0000256" key="4">
    <source>
        <dbReference type="ARBA" id="ARBA00022763"/>
    </source>
</evidence>
<feature type="domain" description="UvrD-like helicase ATP-binding" evidence="18">
    <location>
        <begin position="1"/>
        <end position="332"/>
    </location>
</feature>
<feature type="binding site" evidence="15">
    <location>
        <position position="972"/>
    </location>
    <ligand>
        <name>Mg(2+)</name>
        <dbReference type="ChEBI" id="CHEBI:18420"/>
    </ligand>
</feature>
<evidence type="ECO:0000313" key="20">
    <source>
        <dbReference type="EMBL" id="MCO8276750.1"/>
    </source>
</evidence>
<dbReference type="Pfam" id="PF00580">
    <property type="entry name" value="UvrD-helicase"/>
    <property type="match status" value="1"/>
</dbReference>
<dbReference type="SUPFAM" id="SSF52980">
    <property type="entry name" value="Restriction endonuclease-like"/>
    <property type="match status" value="1"/>
</dbReference>
<protein>
    <recommendedName>
        <fullName evidence="15">RecBCD enzyme subunit RecB</fullName>
        <ecNumber evidence="15">3.1.11.5</ecNumber>
        <ecNumber evidence="15">5.6.2.4</ecNumber>
    </recommendedName>
    <alternativeName>
        <fullName evidence="15">DNA 3'-5' helicase subunit RecB</fullName>
    </alternativeName>
    <alternativeName>
        <fullName evidence="15">Exonuclease V subunit RecB</fullName>
        <shortName evidence="15">ExoV subunit RecB</shortName>
    </alternativeName>
    <alternativeName>
        <fullName evidence="15">Helicase/nuclease RecBCD subunit RecB</fullName>
    </alternativeName>
</protein>
<comment type="caution">
    <text evidence="20">The sequence shown here is derived from an EMBL/GenBank/DDBJ whole genome shotgun (WGS) entry which is preliminary data.</text>
</comment>
<dbReference type="SUPFAM" id="SSF52540">
    <property type="entry name" value="P-loop containing nucleoside triphosphate hydrolases"/>
    <property type="match status" value="1"/>
</dbReference>
<proteinExistence type="inferred from homology"/>
<dbReference type="InterPro" id="IPR011604">
    <property type="entry name" value="PDDEXK-like_dom_sf"/>
</dbReference>
<evidence type="ECO:0000256" key="13">
    <source>
        <dbReference type="ARBA" id="ARBA00034617"/>
    </source>
</evidence>
<evidence type="ECO:0000256" key="5">
    <source>
        <dbReference type="ARBA" id="ARBA00022801"/>
    </source>
</evidence>
<comment type="domain">
    <text evidence="15">The C-terminal domain has nuclease activity and interacts with RecD. It interacts with RecA, facilitating its loading onto ssDNA.</text>
</comment>
<dbReference type="Gene3D" id="1.10.3170.10">
    <property type="entry name" value="Recbcd, chain B, domain 2"/>
    <property type="match status" value="1"/>
</dbReference>
<evidence type="ECO:0000256" key="1">
    <source>
        <dbReference type="ARBA" id="ARBA00022722"/>
    </source>
</evidence>
<comment type="domain">
    <text evidence="15">The N-terminal DNA-binding domain is a ssDNA-dependent ATPase and has ATP-dependent 3'-5' helicase function. This domain interacts with RecC.</text>
</comment>
<evidence type="ECO:0000256" key="16">
    <source>
        <dbReference type="PROSITE-ProRule" id="PRU00560"/>
    </source>
</evidence>
<evidence type="ECO:0000256" key="6">
    <source>
        <dbReference type="ARBA" id="ARBA00022806"/>
    </source>
</evidence>
<comment type="cofactor">
    <cofactor evidence="15">
        <name>Mg(2+)</name>
        <dbReference type="ChEBI" id="CHEBI:18420"/>
    </cofactor>
    <text evidence="15">Binds 1 Mg(2+) ion per subunit.</text>
</comment>
<feature type="region of interest" description="Disordered" evidence="17">
    <location>
        <begin position="646"/>
        <end position="666"/>
    </location>
</feature>
<dbReference type="HAMAP" id="MF_01485">
    <property type="entry name" value="RecB"/>
    <property type="match status" value="1"/>
</dbReference>
<dbReference type="Pfam" id="PF13361">
    <property type="entry name" value="UvrD_C"/>
    <property type="match status" value="1"/>
</dbReference>
<comment type="miscellaneous">
    <text evidence="15">In the RecBCD complex, RecB has a slow 3'-5' helicase, an exonuclease activity and loads RecA onto ssDNA, RecD has a fast 5'-3' helicase activity, while RecC stimulates the ATPase and processivity of the RecB helicase and contributes to recognition of the Chi site.</text>
</comment>
<dbReference type="EC" id="5.6.2.4" evidence="15"/>
<evidence type="ECO:0000259" key="19">
    <source>
        <dbReference type="PROSITE" id="PS51217"/>
    </source>
</evidence>
<accession>A0ABT1E170</accession>
<comment type="catalytic activity">
    <reaction evidence="13 15">
        <text>Couples ATP hydrolysis with the unwinding of duplex DNA by translocating in the 3'-5' direction.</text>
        <dbReference type="EC" id="5.6.2.4"/>
    </reaction>
</comment>
<dbReference type="Proteomes" id="UP001523369">
    <property type="component" value="Unassembled WGS sequence"/>
</dbReference>
<evidence type="ECO:0000256" key="8">
    <source>
        <dbReference type="ARBA" id="ARBA00022840"/>
    </source>
</evidence>
<keyword evidence="3 15" id="KW-0547">Nucleotide-binding</keyword>
<gene>
    <name evidence="15" type="primary">recB</name>
    <name evidence="20" type="ORF">M1L60_39835</name>
</gene>
<evidence type="ECO:0000256" key="7">
    <source>
        <dbReference type="ARBA" id="ARBA00022839"/>
    </source>
</evidence>
<evidence type="ECO:0000256" key="12">
    <source>
        <dbReference type="ARBA" id="ARBA00023235"/>
    </source>
</evidence>
<evidence type="ECO:0000256" key="9">
    <source>
        <dbReference type="ARBA" id="ARBA00022842"/>
    </source>
</evidence>
<evidence type="ECO:0000256" key="15">
    <source>
        <dbReference type="HAMAP-Rule" id="MF_01485"/>
    </source>
</evidence>
<feature type="domain" description="UvrD-like helicase C-terminal" evidence="19">
    <location>
        <begin position="353"/>
        <end position="611"/>
    </location>
</feature>
<evidence type="ECO:0000256" key="14">
    <source>
        <dbReference type="ARBA" id="ARBA00048988"/>
    </source>
</evidence>
<feature type="region of interest" description="Disordered" evidence="17">
    <location>
        <begin position="780"/>
        <end position="816"/>
    </location>
</feature>
<dbReference type="Gene3D" id="3.90.320.10">
    <property type="match status" value="1"/>
</dbReference>
<comment type="function">
    <text evidence="15">A helicase/nuclease that prepares dsDNA breaks (DSB) for recombinational DNA repair. Binds to DSBs and unwinds DNA via a highly rapid and processive ATP-dependent bidirectional helicase activity. Unwinds dsDNA until it encounters a Chi (crossover hotspot instigator) sequence from the 3' direction. Cuts ssDNA a few nucleotides 3' to the Chi site. The properties and activities of the enzyme are changed at Chi. The Chi-altered holoenzyme produces a long 3'-ssDNA overhang and facilitates RecA-binding to the ssDNA for homologous DNA recombination and repair. Holoenzyme degrades any linearized DNA that is unable to undergo homologous recombination. In the holoenzyme this subunit contributes ATPase, 3'-5' helicase, exonuclease activity and loads RecA onto ssDNA.</text>
</comment>
<comment type="subunit">
    <text evidence="15">Heterotrimer of RecB, RecC and RecD. All subunits contribute to DNA-binding. Interacts with RecA.</text>
</comment>
<dbReference type="InterPro" id="IPR004586">
    <property type="entry name" value="RecB"/>
</dbReference>
<dbReference type="EMBL" id="JAMYJR010000050">
    <property type="protein sequence ID" value="MCO8276750.1"/>
    <property type="molecule type" value="Genomic_DNA"/>
</dbReference>
<reference evidence="20 21" key="1">
    <citation type="submission" date="2022-06" db="EMBL/GenBank/DDBJ databases">
        <title>New Species of the Genus Actinoplanes, ActinopZanes ferrugineus.</title>
        <authorList>
            <person name="Ding P."/>
        </authorList>
    </citation>
    <scope>NUCLEOTIDE SEQUENCE [LARGE SCALE GENOMIC DNA]</scope>
    <source>
        <strain evidence="20 21">TRM88003</strain>
    </source>
</reference>
<dbReference type="PANTHER" id="PTHR11070:SF23">
    <property type="entry name" value="RECBCD ENZYME SUBUNIT RECB"/>
    <property type="match status" value="1"/>
</dbReference>
<comment type="catalytic activity">
    <reaction evidence="15">
        <text>Exonucleolytic cleavage (in the presence of ATP) in either 5'- to 3'- or 3'- to 5'-direction to yield 5'-phosphooligonucleotides.</text>
        <dbReference type="EC" id="3.1.11.5"/>
    </reaction>
</comment>
<evidence type="ECO:0000256" key="10">
    <source>
        <dbReference type="ARBA" id="ARBA00023125"/>
    </source>
</evidence>
<organism evidence="20 21">
    <name type="scientific">Paractinoplanes aksuensis</name>
    <dbReference type="NCBI Taxonomy" id="2939490"/>
    <lineage>
        <taxon>Bacteria</taxon>
        <taxon>Bacillati</taxon>
        <taxon>Actinomycetota</taxon>
        <taxon>Actinomycetes</taxon>
        <taxon>Micromonosporales</taxon>
        <taxon>Micromonosporaceae</taxon>
        <taxon>Paractinoplanes</taxon>
    </lineage>
</organism>
<keyword evidence="8 15" id="KW-0067">ATP-binding</keyword>
<feature type="binding site" evidence="16">
    <location>
        <begin position="21"/>
        <end position="28"/>
    </location>
    <ligand>
        <name>ATP</name>
        <dbReference type="ChEBI" id="CHEBI:30616"/>
    </ligand>
</feature>
<dbReference type="CDD" id="cd22352">
    <property type="entry name" value="RecB_C-like"/>
    <property type="match status" value="1"/>
</dbReference>
<keyword evidence="12 15" id="KW-0413">Isomerase</keyword>
<evidence type="ECO:0000259" key="18">
    <source>
        <dbReference type="PROSITE" id="PS51198"/>
    </source>
</evidence>
<keyword evidence="5 15" id="KW-0378">Hydrolase</keyword>
<dbReference type="PANTHER" id="PTHR11070">
    <property type="entry name" value="UVRD / RECB / PCRA DNA HELICASE FAMILY MEMBER"/>
    <property type="match status" value="1"/>
</dbReference>
<dbReference type="Gene3D" id="3.40.50.300">
    <property type="entry name" value="P-loop containing nucleotide triphosphate hydrolases"/>
    <property type="match status" value="3"/>
</dbReference>
<feature type="region of interest" description="Nuclease activity, interacts with RecD and RecA" evidence="15">
    <location>
        <begin position="772"/>
        <end position="1080"/>
    </location>
</feature>
<feature type="binding site" evidence="15">
    <location>
        <position position="958"/>
    </location>
    <ligand>
        <name>Mg(2+)</name>
        <dbReference type="ChEBI" id="CHEBI:18420"/>
    </ligand>
</feature>
<dbReference type="InterPro" id="IPR011335">
    <property type="entry name" value="Restrct_endonuc-II-like"/>
</dbReference>
<keyword evidence="9 15" id="KW-0460">Magnesium</keyword>
<dbReference type="EC" id="3.1.11.5" evidence="15"/>
<keyword evidence="21" id="KW-1185">Reference proteome</keyword>
<evidence type="ECO:0000256" key="2">
    <source>
        <dbReference type="ARBA" id="ARBA00022723"/>
    </source>
</evidence>